<evidence type="ECO:0000313" key="2">
    <source>
        <dbReference type="EMBL" id="SDY57284.1"/>
    </source>
</evidence>
<protein>
    <submittedName>
        <fullName evidence="2">Transposase</fullName>
    </submittedName>
</protein>
<organism evidence="2 3">
    <name type="scientific">Hymenobacter psychrophilus</name>
    <dbReference type="NCBI Taxonomy" id="651662"/>
    <lineage>
        <taxon>Bacteria</taxon>
        <taxon>Pseudomonadati</taxon>
        <taxon>Bacteroidota</taxon>
        <taxon>Cytophagia</taxon>
        <taxon>Cytophagales</taxon>
        <taxon>Hymenobacteraceae</taxon>
        <taxon>Hymenobacter</taxon>
    </lineage>
</organism>
<name>A0A1H3L072_9BACT</name>
<dbReference type="Pfam" id="PF13340">
    <property type="entry name" value="DUF4096"/>
    <property type="match status" value="1"/>
</dbReference>
<dbReference type="STRING" id="651662.SAMN04488069_11027"/>
<keyword evidence="3" id="KW-1185">Reference proteome</keyword>
<dbReference type="EMBL" id="FNOV01000010">
    <property type="protein sequence ID" value="SDY57284.1"/>
    <property type="molecule type" value="Genomic_DNA"/>
</dbReference>
<accession>A0A1H3L072</accession>
<proteinExistence type="predicted"/>
<dbReference type="Proteomes" id="UP000199249">
    <property type="component" value="Unassembled WGS sequence"/>
</dbReference>
<feature type="domain" description="Insertion element IS402-like" evidence="1">
    <location>
        <begin position="13"/>
        <end position="83"/>
    </location>
</feature>
<reference evidence="3" key="1">
    <citation type="submission" date="2016-10" db="EMBL/GenBank/DDBJ databases">
        <authorList>
            <person name="Varghese N."/>
            <person name="Submissions S."/>
        </authorList>
    </citation>
    <scope>NUCLEOTIDE SEQUENCE [LARGE SCALE GENOMIC DNA]</scope>
    <source>
        <strain evidence="3">CGMCC 1.8975</strain>
    </source>
</reference>
<gene>
    <name evidence="2" type="ORF">SAMN04488069_11027</name>
</gene>
<sequence length="312" mass="35068">MEVLPKDIIRTWILPHMPQSTRGRPSRVDPVELLEALLYKLKTGCQWRYLPVKQIFTGATLTWQGVYARFNTWRKDGSWKAMWLNVLKANKHLLDCSSVQLDGSHTPAKNGGAAVGYQARQKARTTTALFLADNQGQPLACATPQAGNHHDSYHLAALFEELCVLLEVAGIAVAGLFLNADRAFDTTELRQACVEELKVACQEQEQQAAALAVKVDDYHISAVAREGKLREEMKLQAEQVRNEGLQQRAELRREMTDLVLKLTERLAHIDKTMALVEERTKVLTEASKEQDSRNKWADRILARLDGSDGAIR</sequence>
<dbReference type="RefSeq" id="WP_092741542.1">
    <property type="nucleotide sequence ID" value="NZ_FNOV01000010.1"/>
</dbReference>
<dbReference type="OrthoDB" id="1270539at2"/>
<dbReference type="AlphaFoldDB" id="A0A1H3L072"/>
<dbReference type="PANTHER" id="PTHR30007">
    <property type="entry name" value="PHP DOMAIN PROTEIN"/>
    <property type="match status" value="1"/>
</dbReference>
<evidence type="ECO:0000259" key="1">
    <source>
        <dbReference type="Pfam" id="PF13340"/>
    </source>
</evidence>
<dbReference type="InterPro" id="IPR025161">
    <property type="entry name" value="IS402-like_dom"/>
</dbReference>
<evidence type="ECO:0000313" key="3">
    <source>
        <dbReference type="Proteomes" id="UP000199249"/>
    </source>
</evidence>